<dbReference type="Pfam" id="PF00931">
    <property type="entry name" value="NB-ARC"/>
    <property type="match status" value="1"/>
</dbReference>
<protein>
    <submittedName>
        <fullName evidence="3">Uncharacterized protein</fullName>
    </submittedName>
</protein>
<feature type="domain" description="vWA-MoxR associated protein N-terminal HTH" evidence="2">
    <location>
        <begin position="1"/>
        <end position="85"/>
    </location>
</feature>
<proteinExistence type="predicted"/>
<evidence type="ECO:0000313" key="4">
    <source>
        <dbReference type="Proteomes" id="UP000235036"/>
    </source>
</evidence>
<dbReference type="AlphaFoldDB" id="A0A2N6JZP5"/>
<dbReference type="Proteomes" id="UP000235036">
    <property type="component" value="Unassembled WGS sequence"/>
</dbReference>
<evidence type="ECO:0000259" key="1">
    <source>
        <dbReference type="Pfam" id="PF00931"/>
    </source>
</evidence>
<organism evidence="3 4">
    <name type="scientific">Fischerella muscicola CCMEE 5323</name>
    <dbReference type="NCBI Taxonomy" id="2019572"/>
    <lineage>
        <taxon>Bacteria</taxon>
        <taxon>Bacillati</taxon>
        <taxon>Cyanobacteriota</taxon>
        <taxon>Cyanophyceae</taxon>
        <taxon>Nostocales</taxon>
        <taxon>Hapalosiphonaceae</taxon>
        <taxon>Fischerella</taxon>
    </lineage>
</organism>
<sequence length="518" mass="58805">MKGQEALNLVEKLLQAANQGQRLSYVQSVVFLETWAGRTYTEIADQLDYQHDYIKQVGSQLWRSLSQILGEPVSKQNIQAVLHRYQQSSAIRQGKQDWGEAIDVSRFYGRQEELQTLESWIIEDRCRLIGIFGLGGIGKTALSVKIAQQVRSQFECLIWRSLQQAPLLNALLDEILPIFTQTTQTPEASINSLMEQLRSKRCLLVLDNVESILSGGNRSGKYQSGYEDYRSLFERIGDEPHQSCLVITGREKPGGFTVREGKKFPVRSLTLPGLLGADGEQILIAKGVDAKNTQLRAIVNYFGGNPLALKIAATTIQELFSGNIQAFEQQGSIIFSDLWDLLEQQFERLTPLQQQIMYWLAIHREEIMPADLQAKILPQTPLIKLLEVLESLKNRSLVETTDIGITQQPVIMEYVTERLIQTIEQEITTNNLNLFRTHALIEAQTQDYLRDAQIQFILHPLSERLLTYFVTQSQLEQHLCDILASLRHQTANETGYAGGNLLNLFCHLKTDLRAFIEC</sequence>
<dbReference type="GO" id="GO:0043531">
    <property type="term" value="F:ADP binding"/>
    <property type="evidence" value="ECO:0007669"/>
    <property type="project" value="InterPro"/>
</dbReference>
<keyword evidence="4" id="KW-1185">Reference proteome</keyword>
<dbReference type="InterPro" id="IPR002182">
    <property type="entry name" value="NB-ARC"/>
</dbReference>
<feature type="domain" description="NB-ARC" evidence="1">
    <location>
        <begin position="112"/>
        <end position="209"/>
    </location>
</feature>
<dbReference type="InterPro" id="IPR027417">
    <property type="entry name" value="P-loop_NTPase"/>
</dbReference>
<comment type="caution">
    <text evidence="3">The sequence shown here is derived from an EMBL/GenBank/DDBJ whole genome shotgun (WGS) entry which is preliminary data.</text>
</comment>
<name>A0A2N6JZP5_FISMU</name>
<evidence type="ECO:0000259" key="2">
    <source>
        <dbReference type="Pfam" id="PF26355"/>
    </source>
</evidence>
<dbReference type="SUPFAM" id="SSF52540">
    <property type="entry name" value="P-loop containing nucleoside triphosphate hydrolases"/>
    <property type="match status" value="1"/>
</dbReference>
<dbReference type="InterPro" id="IPR058651">
    <property type="entry name" value="HTH_VMAP-M9"/>
</dbReference>
<dbReference type="Pfam" id="PF26355">
    <property type="entry name" value="HTH_VMAP-M9"/>
    <property type="match status" value="1"/>
</dbReference>
<dbReference type="PANTHER" id="PTHR47691">
    <property type="entry name" value="REGULATOR-RELATED"/>
    <property type="match status" value="1"/>
</dbReference>
<reference evidence="3 4" key="1">
    <citation type="submission" date="2017-08" db="EMBL/GenBank/DDBJ databases">
        <title>Genomes of Fischerella (Mastigocladus) sp. strains.</title>
        <authorList>
            <person name="Miller S.R."/>
        </authorList>
    </citation>
    <scope>NUCLEOTIDE SEQUENCE [LARGE SCALE GENOMIC DNA]</scope>
    <source>
        <strain evidence="3 4">CCMEE 5323</strain>
    </source>
</reference>
<dbReference type="RefSeq" id="WP_016865139.1">
    <property type="nucleotide sequence ID" value="NZ_CAWNVR010000553.1"/>
</dbReference>
<evidence type="ECO:0000313" key="3">
    <source>
        <dbReference type="EMBL" id="PLZ86908.1"/>
    </source>
</evidence>
<dbReference type="Gene3D" id="3.40.50.300">
    <property type="entry name" value="P-loop containing nucleotide triphosphate hydrolases"/>
    <property type="match status" value="1"/>
</dbReference>
<dbReference type="PANTHER" id="PTHR47691:SF3">
    <property type="entry name" value="HTH-TYPE TRANSCRIPTIONAL REGULATOR RV0890C-RELATED"/>
    <property type="match status" value="1"/>
</dbReference>
<dbReference type="PRINTS" id="PR00364">
    <property type="entry name" value="DISEASERSIST"/>
</dbReference>
<accession>A0A2N6JZP5</accession>
<dbReference type="EMBL" id="NRQW01000435">
    <property type="protein sequence ID" value="PLZ86908.1"/>
    <property type="molecule type" value="Genomic_DNA"/>
</dbReference>
<gene>
    <name evidence="3" type="ORF">CEN44_18910</name>
</gene>